<sequence length="452" mass="47605">MALTKLTEDVANVQKLTDKPTESATQVKVLFDKAGEDIKTYLNDVHIPELESVSDGASGADKIGTTPISAIGVQATVQSVIEALITRLQAVTATSGAKFIGVQSISGLTGNDVQVLLSALKTYIDNHKTSSDHDSRYFTETELGAVTDGSSGADKIGATPISSSPSTVQGILEWLKTQIDTIVSGGVADGSVTDAKLSSTTGQIKERVATLTTTYNTHAALFSSETVKGHVELATAAETTTGTDTTRAVHPAGLKVELDKKIPLTQKGATSGVCDLDSSTHVPANRLAVNAMSAISTEGLVWELLATQTFTVDTANFTWSSIPAGYTAFRIVGELDGFDSSIRDIIMSFNGVTTDTEYISHNLVNGVYSSSTTANGIQINVRSDTGNRRLLDVVISNTGKYHQIYATHGGQGHLGMTSGEFEDTTLITSIKLSMSSFDADSTFKLFGSKTAL</sequence>
<name>A0A1G7UIW1_9FIRM</name>
<organism evidence="1 2">
    <name type="scientific">Desulfosporosinus hippei DSM 8344</name>
    <dbReference type="NCBI Taxonomy" id="1121419"/>
    <lineage>
        <taxon>Bacteria</taxon>
        <taxon>Bacillati</taxon>
        <taxon>Bacillota</taxon>
        <taxon>Clostridia</taxon>
        <taxon>Eubacteriales</taxon>
        <taxon>Desulfitobacteriaceae</taxon>
        <taxon>Desulfosporosinus</taxon>
    </lineage>
</organism>
<dbReference type="Proteomes" id="UP000198656">
    <property type="component" value="Unassembled WGS sequence"/>
</dbReference>
<accession>A0A1G7UIW1</accession>
<dbReference type="EMBL" id="FNCP01000003">
    <property type="protein sequence ID" value="SDG47427.1"/>
    <property type="molecule type" value="Genomic_DNA"/>
</dbReference>
<reference evidence="2" key="1">
    <citation type="submission" date="2016-10" db="EMBL/GenBank/DDBJ databases">
        <authorList>
            <person name="Varghese N."/>
            <person name="Submissions S."/>
        </authorList>
    </citation>
    <scope>NUCLEOTIDE SEQUENCE [LARGE SCALE GENOMIC DNA]</scope>
    <source>
        <strain evidence="2">DSM 8344</strain>
    </source>
</reference>
<evidence type="ECO:0000313" key="1">
    <source>
        <dbReference type="EMBL" id="SDG47427.1"/>
    </source>
</evidence>
<evidence type="ECO:0000313" key="2">
    <source>
        <dbReference type="Proteomes" id="UP000198656"/>
    </source>
</evidence>
<dbReference type="OrthoDB" id="1799546at2"/>
<dbReference type="STRING" id="1121419.SAMN05443529_103157"/>
<protein>
    <submittedName>
        <fullName evidence="1">Uncharacterized protein</fullName>
    </submittedName>
</protein>
<keyword evidence="2" id="KW-1185">Reference proteome</keyword>
<dbReference type="AlphaFoldDB" id="A0A1G7UIW1"/>
<gene>
    <name evidence="1" type="ORF">SAMN05443529_103157</name>
</gene>
<dbReference type="RefSeq" id="WP_092330302.1">
    <property type="nucleotide sequence ID" value="NZ_FNCP01000003.1"/>
</dbReference>
<proteinExistence type="predicted"/>